<dbReference type="PANTHER" id="PTHR46609">
    <property type="entry name" value="EXONUCLEASE, PHAGE-TYPE/RECB, C-TERMINAL DOMAIN-CONTAINING PROTEIN"/>
    <property type="match status" value="1"/>
</dbReference>
<dbReference type="STRING" id="1094558.ME5_00025"/>
<keyword evidence="3" id="KW-1185">Reference proteome</keyword>
<evidence type="ECO:0000259" key="1">
    <source>
        <dbReference type="Pfam" id="PF09588"/>
    </source>
</evidence>
<accession>J0QZQ1</accession>
<feature type="domain" description="YqaJ viral recombinase" evidence="1">
    <location>
        <begin position="10"/>
        <end position="150"/>
    </location>
</feature>
<reference evidence="2 3" key="1">
    <citation type="submission" date="2012-03" db="EMBL/GenBank/DDBJ databases">
        <title>The Genome Sequence of Bartonella tamiae Th239.</title>
        <authorList>
            <consortium name="The Broad Institute Genome Sequencing Platform"/>
            <consortium name="The Broad Institute Genome Sequencing Center for Infectious Disease"/>
            <person name="Feldgarden M."/>
            <person name="Kirby J."/>
            <person name="Kosoy M."/>
            <person name="Birtles R."/>
            <person name="Probert W.S."/>
            <person name="Chiaraviglio L."/>
            <person name="Young S.K."/>
            <person name="Zeng Q."/>
            <person name="Gargeya S."/>
            <person name="Fitzgerald M."/>
            <person name="Haas B."/>
            <person name="Abouelleil A."/>
            <person name="Alvarado L."/>
            <person name="Arachchi H.M."/>
            <person name="Berlin A."/>
            <person name="Chapman S.B."/>
            <person name="Gearin G."/>
            <person name="Goldberg J."/>
            <person name="Griggs A."/>
            <person name="Gujja S."/>
            <person name="Hansen M."/>
            <person name="Heiman D."/>
            <person name="Howarth C."/>
            <person name="Larimer J."/>
            <person name="Lui A."/>
            <person name="MacDonald P.J.P."/>
            <person name="McCowen C."/>
            <person name="Montmayeur A."/>
            <person name="Murphy C."/>
            <person name="Neiman D."/>
            <person name="Pearson M."/>
            <person name="Priest M."/>
            <person name="Roberts A."/>
            <person name="Saif S."/>
            <person name="Shea T."/>
            <person name="Sisk P."/>
            <person name="Stolte C."/>
            <person name="Sykes S."/>
            <person name="Wortman J."/>
            <person name="Nusbaum C."/>
            <person name="Birren B."/>
        </authorList>
    </citation>
    <scope>NUCLEOTIDE SEQUENCE [LARGE SCALE GENOMIC DNA]</scope>
    <source>
        <strain evidence="2 3">Th239</strain>
    </source>
</reference>
<dbReference type="InterPro" id="IPR017482">
    <property type="entry name" value="Lambda-type_endonuclease"/>
</dbReference>
<dbReference type="PATRIC" id="fig|1094558.3.peg.25"/>
<dbReference type="PANTHER" id="PTHR46609:SF6">
    <property type="entry name" value="EXONUCLEASE, PHAGE-TYPE_RECB, C-TERMINAL DOMAIN-CONTAINING PROTEIN-RELATED"/>
    <property type="match status" value="1"/>
</dbReference>
<protein>
    <recommendedName>
        <fullName evidence="1">YqaJ viral recombinase domain-containing protein</fullName>
    </recommendedName>
</protein>
<comment type="caution">
    <text evidence="2">The sequence shown here is derived from an EMBL/GenBank/DDBJ whole genome shotgun (WGS) entry which is preliminary data.</text>
</comment>
<dbReference type="Proteomes" id="UP000008952">
    <property type="component" value="Unassembled WGS sequence"/>
</dbReference>
<dbReference type="eggNOG" id="ENOG503036R">
    <property type="taxonomic scope" value="Bacteria"/>
</dbReference>
<dbReference type="Gene3D" id="3.90.320.10">
    <property type="match status" value="1"/>
</dbReference>
<evidence type="ECO:0000313" key="2">
    <source>
        <dbReference type="EMBL" id="EJF91646.1"/>
    </source>
</evidence>
<name>J0QZQ1_9HYPH</name>
<dbReference type="InterPro" id="IPR011604">
    <property type="entry name" value="PDDEXK-like_dom_sf"/>
</dbReference>
<sequence length="209" mass="24037">MVEIIQRSPEWFQLRRGKVTASRIHDVIAKIKSGYSTSRANYMAELVLQNVTHSIEQTYISQAMQWGTDTEEQARNAYSFYSGNEVDEIAFINHPVITQAGASPDGLIAHDGLLEIKCPNSATHLDTLLNSKINRKYLLQMQWQMACTGRKWCDFVSYDPRFPEEMVIFIKRINRDDDLISEITNEVTKFIDEMNETCAKLKTQYMEAA</sequence>
<dbReference type="InterPro" id="IPR051703">
    <property type="entry name" value="NF-kappa-B_Signaling_Reg"/>
</dbReference>
<dbReference type="OrthoDB" id="1245848at2"/>
<dbReference type="RefSeq" id="WP_008037255.1">
    <property type="nucleotide sequence ID" value="NZ_JH725147.1"/>
</dbReference>
<dbReference type="Pfam" id="PF09588">
    <property type="entry name" value="YqaJ"/>
    <property type="match status" value="1"/>
</dbReference>
<organism evidence="2 3">
    <name type="scientific">Bartonella tamiae Th239</name>
    <dbReference type="NCBI Taxonomy" id="1094558"/>
    <lineage>
        <taxon>Bacteria</taxon>
        <taxon>Pseudomonadati</taxon>
        <taxon>Pseudomonadota</taxon>
        <taxon>Alphaproteobacteria</taxon>
        <taxon>Hyphomicrobiales</taxon>
        <taxon>Bartonellaceae</taxon>
        <taxon>Bartonella</taxon>
    </lineage>
</organism>
<dbReference type="InterPro" id="IPR019080">
    <property type="entry name" value="YqaJ_viral_recombinase"/>
</dbReference>
<dbReference type="EMBL" id="AIMB01000001">
    <property type="protein sequence ID" value="EJF91646.1"/>
    <property type="molecule type" value="Genomic_DNA"/>
</dbReference>
<dbReference type="CDD" id="cd22343">
    <property type="entry name" value="PDDEXK_lambda_exonuclease-like"/>
    <property type="match status" value="1"/>
</dbReference>
<gene>
    <name evidence="2" type="ORF">ME5_00025</name>
</gene>
<dbReference type="InterPro" id="IPR011335">
    <property type="entry name" value="Restrct_endonuc-II-like"/>
</dbReference>
<proteinExistence type="predicted"/>
<dbReference type="HOGENOM" id="CLU_065649_2_1_5"/>
<dbReference type="SUPFAM" id="SSF52980">
    <property type="entry name" value="Restriction endonuclease-like"/>
    <property type="match status" value="1"/>
</dbReference>
<dbReference type="NCBIfam" id="TIGR03033">
    <property type="entry name" value="phage_rel_nuc"/>
    <property type="match status" value="1"/>
</dbReference>
<dbReference type="AlphaFoldDB" id="J0QZQ1"/>
<evidence type="ECO:0000313" key="3">
    <source>
        <dbReference type="Proteomes" id="UP000008952"/>
    </source>
</evidence>